<sequence>MKDWVKGAMKEDKSHHVLIVIKETPQQDERYEEEFMTIDQPRKKMIVICSDESVTDGTIEFQRDEFDCKMLSDETINKIISTQVAFQGNEKTLGDLVGGRNGLSEMLDSSSVEEILFHRSKVDIPSFKPQEFEKSLWIERFLLPPPITLDEDFLHELTKELGYTRDKLDKSCKFNPRTNRIKWLIDDTVEKSTIWTKVEKLLLKKKESIDTIPDSKTPMICGSIPEIKLATGSELKSCFIITGVAGSGKSTALSRHYEHVKTANSNVWVITINLIKHSKHLSKLAINTASDAVDFLVNFPGVTGDGAFARSLLKNRLINTGGVVLMLDGFDEINNQCKDTIIRLIKAISNGKTKLDRLLITTRPHLAKRLQDELFQFAFSLENLGKDHQVEYLMKYWQNKMTLIKEEIARKFANDLIDRVTEALKDKERTFIGIPLQCRILAECFKPQIESLTSYSAPEIGSNYNVAQLYHMLFQKKRDIFQNKKATGSTDFDLIVKWALEEFLQTIDSYHFKLAIDTIFEEKYANLLWPPQQLSDRQSDEDMKEEKMRRYALQFGLTSIDTQNTRKLQFLHRTFAEYLVAEFLYKGILSNDNKHKDQIRDSDGPLLDFVIRHIFVENSYEGVRIFLDSMLKDMAITNRTWRDTIPKSINESQPNQLQRFAHHFSFSMADFLSSGSGAEAFVKTIEEGNVGMFDFMLDCLGAIYDRHSVQEMVTKAIDIGLSHLFFGRSVEIHQRIVNFFSDAELKTVNVLLNLMVEHFPFARAQCYSNFPPKARKTYLAFLLDFMEKHQKNLANLLDLEFLSFYLLEPKGHFVFDPYYDEELRRFLKLVITNRYTTPSSVNYFEENLDYGGKAMGGRNENWVNGSIEKILTILKDLQQDKMLEKMSRAVLTSNPDLYQRFYRPCIFEKERMSELRESALKGDKHAISEVRWQFLAAAVVGNEEVCEKMLRILSTNQNWTQLTELIENALRIATTQSADMWTLIVRVVRRHFDRQSNSGQETLRHVLTGLFDVIQGPLIESFDFDILHKVVQMEVTQEEDGADWFREILLGSTDSPTQMAEHYKTGFSLLLKHVLGHFNQQQLVKFIRLITSPDYKIEFVEGVGCSIWAAEIARTGAYIDRNWSANCYRFLELVTSRLDQESVINLLMHQEDNGVVLYRTALTNGEENFVNKICSRFLSPENRDTVISDFNEKAQKIILDLFDRYSREMLPYETKITALISFFVDHATDDQLLQLVDIITSSSYWEYLFDHLGNEDILKILARASKLPVGFEEVVRKLLSIDDIRGHGAIIIRAAQQRGDDFIQTVCALLPEISQVEIANFLKRHATQRIKEIFFSEELHWFWESDSEIRWNALNFFLNHGNDNQRSEMVNVLTTLRHVDERVCSIWNRCIEELANTEEFSGKEYPRAQVCQKLETFLEEVNEKIGGDAVIKLLLHKEGKENSEVVLIRIALLYLGSLSNDPYECTSRFTIKDTVLSQEKQVELRQLLEPAINQFKREKCNVNSPFWTSASLKNSHADHWTGALHFYLDYSTDPNLSADFFHIMTYKRPRWEQTETSIWEYFFGVFPEEVRECFHLLRHVSEKLGEDVVKKLALEKDGKGRFLLGEALKKHGHEYSVKSMYTFLSTQARNEVFHTLLDDPYVSSKLDVEIGSRSFSENTNGELLMYLELVKSVRQIDGKSRSIWTNYVGKMELNTEKFEQLLKLVLDKLGEDYLKQLILHDDDGDGESIISLATSQEHFSTIDAIFSFLSPASQTEVRHKGYTATGLIDRMVSRKGSDYWIIRHLNINSADGTASNLPGGFDVLASYFLDKFNLDQLRSFVKLITSLNKVKRETRSIWGDYIRKVCSIRPFTKQEEENKKFSLSSIKHFFKVVSNRLGSTVVVQLLYHYDSCVVINYLVLKDCPEIANMAFCQLEQHEKNGKIRFCPINGRPIVEQPIEPSLHQQQRGKKKRDRRANK</sequence>
<dbReference type="Proteomes" id="UP000000305">
    <property type="component" value="Unassembled WGS sequence"/>
</dbReference>
<dbReference type="InterPro" id="IPR027417">
    <property type="entry name" value="P-loop_NTPase"/>
</dbReference>
<gene>
    <name evidence="2" type="ORF">DAPPUDRAFT_235609</name>
</gene>
<dbReference type="PhylomeDB" id="E9G0B2"/>
<keyword evidence="3" id="KW-1185">Reference proteome</keyword>
<evidence type="ECO:0000313" key="2">
    <source>
        <dbReference type="EMBL" id="EFX86875.1"/>
    </source>
</evidence>
<dbReference type="InParanoid" id="E9G0B2"/>
<accession>E9G0B2</accession>
<dbReference type="PANTHER" id="PTHR24407:SF14">
    <property type="entry name" value="SIR2-LIKE DOMAIN-CONTAINING PROTEIN"/>
    <property type="match status" value="1"/>
</dbReference>
<evidence type="ECO:0000256" key="1">
    <source>
        <dbReference type="SAM" id="MobiDB-lite"/>
    </source>
</evidence>
<dbReference type="OrthoDB" id="7721339at2759"/>
<evidence type="ECO:0008006" key="4">
    <source>
        <dbReference type="Google" id="ProtNLM"/>
    </source>
</evidence>
<dbReference type="eggNOG" id="ENOG502SD1W">
    <property type="taxonomic scope" value="Eukaryota"/>
</dbReference>
<evidence type="ECO:0000313" key="3">
    <source>
        <dbReference type="Proteomes" id="UP000000305"/>
    </source>
</evidence>
<name>E9G0B2_DAPPU</name>
<dbReference type="KEGG" id="dpx:DAPPUDRAFT_235609"/>
<protein>
    <recommendedName>
        <fullName evidence="4">NACHT domain-containing protein</fullName>
    </recommendedName>
</protein>
<dbReference type="FunFam" id="3.40.50.300:FF:003868">
    <property type="entry name" value="Uncharacterized protein"/>
    <property type="match status" value="1"/>
</dbReference>
<organism evidence="2 3">
    <name type="scientific">Daphnia pulex</name>
    <name type="common">Water flea</name>
    <dbReference type="NCBI Taxonomy" id="6669"/>
    <lineage>
        <taxon>Eukaryota</taxon>
        <taxon>Metazoa</taxon>
        <taxon>Ecdysozoa</taxon>
        <taxon>Arthropoda</taxon>
        <taxon>Crustacea</taxon>
        <taxon>Branchiopoda</taxon>
        <taxon>Diplostraca</taxon>
        <taxon>Cladocera</taxon>
        <taxon>Anomopoda</taxon>
        <taxon>Daphniidae</taxon>
        <taxon>Daphnia</taxon>
    </lineage>
</organism>
<proteinExistence type="predicted"/>
<reference evidence="2 3" key="1">
    <citation type="journal article" date="2011" name="Science">
        <title>The ecoresponsive genome of Daphnia pulex.</title>
        <authorList>
            <person name="Colbourne J.K."/>
            <person name="Pfrender M.E."/>
            <person name="Gilbert D."/>
            <person name="Thomas W.K."/>
            <person name="Tucker A."/>
            <person name="Oakley T.H."/>
            <person name="Tokishita S."/>
            <person name="Aerts A."/>
            <person name="Arnold G.J."/>
            <person name="Basu M.K."/>
            <person name="Bauer D.J."/>
            <person name="Caceres C.E."/>
            <person name="Carmel L."/>
            <person name="Casola C."/>
            <person name="Choi J.H."/>
            <person name="Detter J.C."/>
            <person name="Dong Q."/>
            <person name="Dusheyko S."/>
            <person name="Eads B.D."/>
            <person name="Frohlich T."/>
            <person name="Geiler-Samerotte K.A."/>
            <person name="Gerlach D."/>
            <person name="Hatcher P."/>
            <person name="Jogdeo S."/>
            <person name="Krijgsveld J."/>
            <person name="Kriventseva E.V."/>
            <person name="Kultz D."/>
            <person name="Laforsch C."/>
            <person name="Lindquist E."/>
            <person name="Lopez J."/>
            <person name="Manak J.R."/>
            <person name="Muller J."/>
            <person name="Pangilinan J."/>
            <person name="Patwardhan R.P."/>
            <person name="Pitluck S."/>
            <person name="Pritham E.J."/>
            <person name="Rechtsteiner A."/>
            <person name="Rho M."/>
            <person name="Rogozin I.B."/>
            <person name="Sakarya O."/>
            <person name="Salamov A."/>
            <person name="Schaack S."/>
            <person name="Shapiro H."/>
            <person name="Shiga Y."/>
            <person name="Skalitzky C."/>
            <person name="Smith Z."/>
            <person name="Souvorov A."/>
            <person name="Sung W."/>
            <person name="Tang Z."/>
            <person name="Tsuchiya D."/>
            <person name="Tu H."/>
            <person name="Vos H."/>
            <person name="Wang M."/>
            <person name="Wolf Y.I."/>
            <person name="Yamagata H."/>
            <person name="Yamada T."/>
            <person name="Ye Y."/>
            <person name="Shaw J.R."/>
            <person name="Andrews J."/>
            <person name="Crease T.J."/>
            <person name="Tang H."/>
            <person name="Lucas S.M."/>
            <person name="Robertson H.M."/>
            <person name="Bork P."/>
            <person name="Koonin E.V."/>
            <person name="Zdobnov E.M."/>
            <person name="Grigoriev I.V."/>
            <person name="Lynch M."/>
            <person name="Boore J.L."/>
        </authorList>
    </citation>
    <scope>NUCLEOTIDE SEQUENCE [LARGE SCALE GENOMIC DNA]</scope>
</reference>
<dbReference type="SUPFAM" id="SSF52540">
    <property type="entry name" value="P-loop containing nucleoside triphosphate hydrolases"/>
    <property type="match status" value="1"/>
</dbReference>
<feature type="compositionally biased region" description="Basic residues" evidence="1">
    <location>
        <begin position="1946"/>
        <end position="1958"/>
    </location>
</feature>
<feature type="region of interest" description="Disordered" evidence="1">
    <location>
        <begin position="1937"/>
        <end position="1958"/>
    </location>
</feature>
<dbReference type="Gene3D" id="3.40.50.300">
    <property type="entry name" value="P-loop containing nucleotide triphosphate hydrolases"/>
    <property type="match status" value="1"/>
</dbReference>
<dbReference type="PANTHER" id="PTHR24407">
    <property type="entry name" value="PROTEIN KINASE DOMAIN-CONTAINING PROTEIN"/>
    <property type="match status" value="1"/>
</dbReference>
<dbReference type="EMBL" id="GL732528">
    <property type="protein sequence ID" value="EFX86875.1"/>
    <property type="molecule type" value="Genomic_DNA"/>
</dbReference>
<dbReference type="HOGENOM" id="CLU_000890_0_0_1"/>